<comment type="subcellular location">
    <subcellularLocation>
        <location evidence="2">Cytoplasm</location>
    </subcellularLocation>
</comment>
<dbReference type="PANTHER" id="PTHR21043:SF0">
    <property type="entry name" value="MITOCHONDRIAL ASSEMBLY OF RIBOSOMAL LARGE SUBUNIT PROTEIN 1"/>
    <property type="match status" value="1"/>
</dbReference>
<proteinExistence type="inferred from homology"/>
<dbReference type="SUPFAM" id="SSF81301">
    <property type="entry name" value="Nucleotidyltransferase"/>
    <property type="match status" value="1"/>
</dbReference>
<keyword evidence="2" id="KW-0963">Cytoplasm</keyword>
<dbReference type="GO" id="GO:0005737">
    <property type="term" value="C:cytoplasm"/>
    <property type="evidence" value="ECO:0007669"/>
    <property type="project" value="UniProtKB-SubCell"/>
</dbReference>
<dbReference type="Proteomes" id="UP000886819">
    <property type="component" value="Unassembled WGS sequence"/>
</dbReference>
<evidence type="ECO:0000313" key="4">
    <source>
        <dbReference type="Proteomes" id="UP000886819"/>
    </source>
</evidence>
<dbReference type="Pfam" id="PF02410">
    <property type="entry name" value="RsfS"/>
    <property type="match status" value="1"/>
</dbReference>
<comment type="function">
    <text evidence="2">Functions as a ribosomal silencing factor. Interacts with ribosomal protein uL14 (rplN), blocking formation of intersubunit bridge B8. Prevents association of the 30S and 50S ribosomal subunits and the formation of functional ribosomes, thus repressing translation.</text>
</comment>
<dbReference type="NCBIfam" id="TIGR00090">
    <property type="entry name" value="rsfS_iojap_ybeB"/>
    <property type="match status" value="1"/>
</dbReference>
<organism evidence="3 4">
    <name type="scientific">Candidatus Avichristensenella intestinipullorum</name>
    <dbReference type="NCBI Taxonomy" id="2840693"/>
    <lineage>
        <taxon>Bacteria</taxon>
        <taxon>Bacillati</taxon>
        <taxon>Bacillota</taxon>
        <taxon>Clostridia</taxon>
        <taxon>Candidatus Avichristensenella</taxon>
    </lineage>
</organism>
<evidence type="ECO:0000256" key="2">
    <source>
        <dbReference type="HAMAP-Rule" id="MF_01477"/>
    </source>
</evidence>
<keyword evidence="2" id="KW-0678">Repressor</keyword>
<dbReference type="AlphaFoldDB" id="A0A9D0YUX6"/>
<comment type="caution">
    <text evidence="3">The sequence shown here is derived from an EMBL/GenBank/DDBJ whole genome shotgun (WGS) entry which is preliminary data.</text>
</comment>
<dbReference type="InterPro" id="IPR004394">
    <property type="entry name" value="Iojap/RsfS/C7orf30"/>
</dbReference>
<dbReference type="GO" id="GO:0043023">
    <property type="term" value="F:ribosomal large subunit binding"/>
    <property type="evidence" value="ECO:0007669"/>
    <property type="project" value="TreeGrafter"/>
</dbReference>
<accession>A0A9D0YUX6</accession>
<evidence type="ECO:0000256" key="1">
    <source>
        <dbReference type="ARBA" id="ARBA00010574"/>
    </source>
</evidence>
<comment type="subunit">
    <text evidence="2">Interacts with ribosomal protein uL14 (rplN).</text>
</comment>
<reference evidence="3" key="2">
    <citation type="journal article" date="2021" name="PeerJ">
        <title>Extensive microbial diversity within the chicken gut microbiome revealed by metagenomics and culture.</title>
        <authorList>
            <person name="Gilroy R."/>
            <person name="Ravi A."/>
            <person name="Getino M."/>
            <person name="Pursley I."/>
            <person name="Horton D.L."/>
            <person name="Alikhan N.F."/>
            <person name="Baker D."/>
            <person name="Gharbi K."/>
            <person name="Hall N."/>
            <person name="Watson M."/>
            <person name="Adriaenssens E.M."/>
            <person name="Foster-Nyarko E."/>
            <person name="Jarju S."/>
            <person name="Secka A."/>
            <person name="Antonio M."/>
            <person name="Oren A."/>
            <person name="Chaudhuri R.R."/>
            <person name="La Ragione R."/>
            <person name="Hildebrand F."/>
            <person name="Pallen M.J."/>
        </authorList>
    </citation>
    <scope>NUCLEOTIDE SEQUENCE</scope>
    <source>
        <strain evidence="3">ChiHile30-977</strain>
    </source>
</reference>
<evidence type="ECO:0000313" key="3">
    <source>
        <dbReference type="EMBL" id="HIQ62582.1"/>
    </source>
</evidence>
<dbReference type="GO" id="GO:0017148">
    <property type="term" value="P:negative regulation of translation"/>
    <property type="evidence" value="ECO:0007669"/>
    <property type="project" value="UniProtKB-UniRule"/>
</dbReference>
<keyword evidence="2" id="KW-0810">Translation regulation</keyword>
<comment type="similarity">
    <text evidence="1 2">Belongs to the Iojap/RsfS family.</text>
</comment>
<dbReference type="PANTHER" id="PTHR21043">
    <property type="entry name" value="IOJAP SUPERFAMILY ORTHOLOG"/>
    <property type="match status" value="1"/>
</dbReference>
<dbReference type="HAMAP" id="MF_01477">
    <property type="entry name" value="Iojap_RsfS"/>
    <property type="match status" value="1"/>
</dbReference>
<name>A0A9D0YUX6_9FIRM</name>
<reference evidence="3" key="1">
    <citation type="submission" date="2020-10" db="EMBL/GenBank/DDBJ databases">
        <authorList>
            <person name="Gilroy R."/>
        </authorList>
    </citation>
    <scope>NUCLEOTIDE SEQUENCE</scope>
    <source>
        <strain evidence="3">ChiHile30-977</strain>
    </source>
</reference>
<dbReference type="EMBL" id="DVFI01000042">
    <property type="protein sequence ID" value="HIQ62582.1"/>
    <property type="molecule type" value="Genomic_DNA"/>
</dbReference>
<dbReference type="GO" id="GO:0090071">
    <property type="term" value="P:negative regulation of ribosome biogenesis"/>
    <property type="evidence" value="ECO:0007669"/>
    <property type="project" value="UniProtKB-UniRule"/>
</dbReference>
<sequence>MTMKPRELALRAAELMRDKRAEELLVLEITHLTVIADYMVIANGRSMVQVKALADEVEEKLAEEGVAPLRREGYAEGRWIVLDFGTVLVHIFHEQEREYYHLERLWMDGSNSIPLPEEG</sequence>
<dbReference type="Gene3D" id="3.30.460.10">
    <property type="entry name" value="Beta Polymerase, domain 2"/>
    <property type="match status" value="1"/>
</dbReference>
<dbReference type="InterPro" id="IPR043519">
    <property type="entry name" value="NT_sf"/>
</dbReference>
<gene>
    <name evidence="2 3" type="primary">rsfS</name>
    <name evidence="3" type="ORF">IAA66_03220</name>
</gene>
<dbReference type="GO" id="GO:0042256">
    <property type="term" value="P:cytosolic ribosome assembly"/>
    <property type="evidence" value="ECO:0007669"/>
    <property type="project" value="UniProtKB-UniRule"/>
</dbReference>
<protein>
    <recommendedName>
        <fullName evidence="2">Ribosomal silencing factor RsfS</fullName>
    </recommendedName>
</protein>